<gene>
    <name evidence="1" type="ORF">Goklo_028020</name>
</gene>
<sequence>MREELESFKAGIESRIDQFMLQMRELMISNQNFDKGKGVDSGNSSVDKNEKKFFGNQKTVEIDKVSLVALQLTGKACCGLIKLTKLNQTGSVEDYESFGGISEVESNRISGRLSLPISRTAMNLARTFESKYQLTRAVDLHNWESTKDCISHLQGRGKNQGKSLDKTDGLLVNRQGHGSDVDYIKPTMVHVGENVKALEISCGFNHTGAIFGY</sequence>
<dbReference type="OrthoDB" id="8068875at2759"/>
<accession>A0A7J8TZT9</accession>
<name>A0A7J8TZT9_9ROSI</name>
<comment type="caution">
    <text evidence="1">The sequence shown here is derived from an EMBL/GenBank/DDBJ whole genome shotgun (WGS) entry which is preliminary data.</text>
</comment>
<keyword evidence="2" id="KW-1185">Reference proteome</keyword>
<reference evidence="1 2" key="1">
    <citation type="journal article" date="2019" name="Genome Biol. Evol.">
        <title>Insights into the evolution of the New World diploid cottons (Gossypium, subgenus Houzingenia) based on genome sequencing.</title>
        <authorList>
            <person name="Grover C.E."/>
            <person name="Arick M.A. 2nd"/>
            <person name="Thrash A."/>
            <person name="Conover J.L."/>
            <person name="Sanders W.S."/>
            <person name="Peterson D.G."/>
            <person name="Frelichowski J.E."/>
            <person name="Scheffler J.A."/>
            <person name="Scheffler B.E."/>
            <person name="Wendel J.F."/>
        </authorList>
    </citation>
    <scope>NUCLEOTIDE SEQUENCE [LARGE SCALE GENOMIC DNA]</scope>
    <source>
        <strain evidence="1">57</strain>
        <tissue evidence="1">Leaf</tissue>
    </source>
</reference>
<dbReference type="Proteomes" id="UP000593573">
    <property type="component" value="Unassembled WGS sequence"/>
</dbReference>
<feature type="non-terminal residue" evidence="1">
    <location>
        <position position="213"/>
    </location>
</feature>
<evidence type="ECO:0000313" key="2">
    <source>
        <dbReference type="Proteomes" id="UP000593573"/>
    </source>
</evidence>
<dbReference type="EMBL" id="JABFAB010000003">
    <property type="protein sequence ID" value="MBA0643758.1"/>
    <property type="molecule type" value="Genomic_DNA"/>
</dbReference>
<evidence type="ECO:0000313" key="1">
    <source>
        <dbReference type="EMBL" id="MBA0643758.1"/>
    </source>
</evidence>
<dbReference type="AlphaFoldDB" id="A0A7J8TZT9"/>
<organism evidence="1 2">
    <name type="scientific">Gossypium klotzschianum</name>
    <dbReference type="NCBI Taxonomy" id="34286"/>
    <lineage>
        <taxon>Eukaryota</taxon>
        <taxon>Viridiplantae</taxon>
        <taxon>Streptophyta</taxon>
        <taxon>Embryophyta</taxon>
        <taxon>Tracheophyta</taxon>
        <taxon>Spermatophyta</taxon>
        <taxon>Magnoliopsida</taxon>
        <taxon>eudicotyledons</taxon>
        <taxon>Gunneridae</taxon>
        <taxon>Pentapetalae</taxon>
        <taxon>rosids</taxon>
        <taxon>malvids</taxon>
        <taxon>Malvales</taxon>
        <taxon>Malvaceae</taxon>
        <taxon>Malvoideae</taxon>
        <taxon>Gossypium</taxon>
    </lineage>
</organism>
<protein>
    <submittedName>
        <fullName evidence="1">Uncharacterized protein</fullName>
    </submittedName>
</protein>
<proteinExistence type="predicted"/>